<evidence type="ECO:0000256" key="1">
    <source>
        <dbReference type="SAM" id="MobiDB-lite"/>
    </source>
</evidence>
<accession>A0A7S4DM59</accession>
<keyword evidence="2" id="KW-1133">Transmembrane helix</keyword>
<feature type="transmembrane region" description="Helical" evidence="2">
    <location>
        <begin position="288"/>
        <end position="309"/>
    </location>
</feature>
<feature type="compositionally biased region" description="Low complexity" evidence="1">
    <location>
        <begin position="38"/>
        <end position="56"/>
    </location>
</feature>
<dbReference type="Pfam" id="PF04547">
    <property type="entry name" value="Anoctamin"/>
    <property type="match status" value="1"/>
</dbReference>
<sequence>MATAEQLAQQQAAAMAMQHNEHNAGDIAAAMNEHAAGASHPATNPASPAPASRPSAGHNAAEPGGFGQQVADALGFNAMFKDPNEGRFEREQAGADPAQQPHKLRSEMDKKFDAEAADEHSWGHVSLCANPEQMLMEHGLGQGVMWYFKFGQFIIWYNLILCLVALISFIPSVVTGPEWDGAATRFPGVFYLSTYPASVYPAFVLCVTIMLICTFGLGPAYRYYVIQWIRKQREARDKAAAGGQDVKWIEDEFEGRYGREQFDYVDDTAVDRIEYDFEITTRYSRCGVFQSTVIMALILGASGVITFYMQRATRQAGGNSVASFCIALFVSFMAYLWEYICNILTRLEYWAYWSDYWKSTCIKVLLFKILNIFTVFLVKRIEFQSDNADGACQLEDLANQFLLLIALNTLATVANLLYVLVFTSPDDERSVDGYREFILSQEYVELVYRMFLLHLGFLVAPMIVIFGLLANLMEYWIDKYRLLRVCHKPKVTSSTFRGVLAFYFFLSALFVL</sequence>
<feature type="transmembrane region" description="Helical" evidence="2">
    <location>
        <begin position="321"/>
        <end position="340"/>
    </location>
</feature>
<feature type="transmembrane region" description="Helical" evidence="2">
    <location>
        <begin position="446"/>
        <end position="471"/>
    </location>
</feature>
<proteinExistence type="predicted"/>
<reference evidence="4" key="1">
    <citation type="submission" date="2021-01" db="EMBL/GenBank/DDBJ databases">
        <authorList>
            <person name="Corre E."/>
            <person name="Pelletier E."/>
            <person name="Niang G."/>
            <person name="Scheremetjew M."/>
            <person name="Finn R."/>
            <person name="Kale V."/>
            <person name="Holt S."/>
            <person name="Cochrane G."/>
            <person name="Meng A."/>
            <person name="Brown T."/>
            <person name="Cohen L."/>
        </authorList>
    </citation>
    <scope>NUCLEOTIDE SEQUENCE</scope>
    <source>
        <strain evidence="4">CCCM811</strain>
    </source>
</reference>
<dbReference type="EMBL" id="HBIV01013036">
    <property type="protein sequence ID" value="CAE0658038.1"/>
    <property type="molecule type" value="Transcribed_RNA"/>
</dbReference>
<feature type="transmembrane region" description="Helical" evidence="2">
    <location>
        <begin position="155"/>
        <end position="174"/>
    </location>
</feature>
<protein>
    <recommendedName>
        <fullName evidence="3">Anoctamin transmembrane domain-containing protein</fullName>
    </recommendedName>
</protein>
<dbReference type="AlphaFoldDB" id="A0A7S4DM59"/>
<evidence type="ECO:0000313" key="4">
    <source>
        <dbReference type="EMBL" id="CAE0658038.1"/>
    </source>
</evidence>
<feature type="region of interest" description="Disordered" evidence="1">
    <location>
        <begin position="1"/>
        <end position="67"/>
    </location>
</feature>
<feature type="transmembrane region" description="Helical" evidence="2">
    <location>
        <begin position="199"/>
        <end position="224"/>
    </location>
</feature>
<keyword evidence="2" id="KW-0472">Membrane</keyword>
<feature type="compositionally biased region" description="Low complexity" evidence="1">
    <location>
        <begin position="1"/>
        <end position="18"/>
    </location>
</feature>
<organism evidence="4">
    <name type="scientific">Lotharella globosa</name>
    <dbReference type="NCBI Taxonomy" id="91324"/>
    <lineage>
        <taxon>Eukaryota</taxon>
        <taxon>Sar</taxon>
        <taxon>Rhizaria</taxon>
        <taxon>Cercozoa</taxon>
        <taxon>Chlorarachniophyceae</taxon>
        <taxon>Lotharella</taxon>
    </lineage>
</organism>
<name>A0A7S4DM59_9EUKA</name>
<keyword evidence="2" id="KW-0812">Transmembrane</keyword>
<evidence type="ECO:0000256" key="2">
    <source>
        <dbReference type="SAM" id="Phobius"/>
    </source>
</evidence>
<evidence type="ECO:0000259" key="3">
    <source>
        <dbReference type="Pfam" id="PF04547"/>
    </source>
</evidence>
<feature type="transmembrane region" description="Helical" evidence="2">
    <location>
        <begin position="401"/>
        <end position="425"/>
    </location>
</feature>
<feature type="domain" description="Anoctamin transmembrane" evidence="3">
    <location>
        <begin position="141"/>
        <end position="491"/>
    </location>
</feature>
<gene>
    <name evidence="4" type="ORF">LGLO00237_LOCUS9607</name>
</gene>
<dbReference type="InterPro" id="IPR049452">
    <property type="entry name" value="Anoctamin_TM"/>
</dbReference>
<feature type="transmembrane region" description="Helical" evidence="2">
    <location>
        <begin position="491"/>
        <end position="511"/>
    </location>
</feature>